<proteinExistence type="inferred from homology"/>
<evidence type="ECO:0000256" key="12">
    <source>
        <dbReference type="SAM" id="Phobius"/>
    </source>
</evidence>
<evidence type="ECO:0000256" key="3">
    <source>
        <dbReference type="ARBA" id="ARBA00022729"/>
    </source>
</evidence>
<keyword evidence="7" id="KW-0458">Lysosome</keyword>
<evidence type="ECO:0000256" key="9">
    <source>
        <dbReference type="ARBA" id="ARBA00024189"/>
    </source>
</evidence>
<protein>
    <submittedName>
        <fullName evidence="14">Glycosylated lysosomal membrane protein isoform X1</fullName>
    </submittedName>
</protein>
<dbReference type="RefSeq" id="XP_072840217.1">
    <property type="nucleotide sequence ID" value="XM_072984116.1"/>
</dbReference>
<evidence type="ECO:0000256" key="10">
    <source>
        <dbReference type="ARBA" id="ARBA00044960"/>
    </source>
</evidence>
<sequence length="447" mass="49305">MIKIFFKKKAKREREREEKTTARAPPPKKSNDIIYPNGRLFLGRVSSGVGQQAIKKPNKLRFSPTRISKVKLIFSSTVSLEYNPGWNSSAVSLLHIQAVGLNDSIHYVWSTLGTPTVLLVYSGSAHSALRLNWTKLLSPSPSGAIWVEPVDSVLYSAAFVFTRVFEYSGAKTSDLSKVPPEDFYPTYDLSNFTWDGKLNRTALTATFRGVSADPGGTLRNGSVSFQVTAFEETSRDASLPHFLHTANSSKVDFVMRGVANRGNHSRFALEMLMVEEGAKGKQLQSIRSIDDEYTPTIFEMVQLVSGPDNDSFGSSFIQWKTVAYSSQHALREDTVHCQYYPLQAVNGTVSGPSIVHAYFTKELETQYSVSAINVSFGSEDNESYQEKGYLSWSALIGFGEPPEDAFSPLVIAILAVALGTPAVLLVVGSITVCVAQKRQYSEYEPIN</sequence>
<dbReference type="Pfam" id="PF15065">
    <property type="entry name" value="NCU-G1"/>
    <property type="match status" value="1"/>
</dbReference>
<evidence type="ECO:0000313" key="14">
    <source>
        <dbReference type="RefSeq" id="XP_072840217.1"/>
    </source>
</evidence>
<keyword evidence="3" id="KW-0732">Signal</keyword>
<comment type="function">
    <text evidence="8">Required to protect lysosomal transporter MFSD1 from lysosomal proteolysis and for MFSD1 lysosomal localization.</text>
</comment>
<feature type="transmembrane region" description="Helical" evidence="12">
    <location>
        <begin position="409"/>
        <end position="435"/>
    </location>
</feature>
<evidence type="ECO:0000256" key="8">
    <source>
        <dbReference type="ARBA" id="ARBA00024176"/>
    </source>
</evidence>
<keyword evidence="2 12" id="KW-0812">Transmembrane</keyword>
<keyword evidence="4 12" id="KW-1133">Transmembrane helix</keyword>
<feature type="compositionally biased region" description="Basic and acidic residues" evidence="11">
    <location>
        <begin position="12"/>
        <end position="21"/>
    </location>
</feature>
<feature type="region of interest" description="Disordered" evidence="11">
    <location>
        <begin position="8"/>
        <end position="30"/>
    </location>
</feature>
<keyword evidence="13" id="KW-1185">Reference proteome</keyword>
<organism evidence="13 14">
    <name type="scientific">Pogona vitticeps</name>
    <name type="common">central bearded dragon</name>
    <dbReference type="NCBI Taxonomy" id="103695"/>
    <lineage>
        <taxon>Eukaryota</taxon>
        <taxon>Metazoa</taxon>
        <taxon>Chordata</taxon>
        <taxon>Craniata</taxon>
        <taxon>Vertebrata</taxon>
        <taxon>Euteleostomi</taxon>
        <taxon>Lepidosauria</taxon>
        <taxon>Squamata</taxon>
        <taxon>Bifurcata</taxon>
        <taxon>Unidentata</taxon>
        <taxon>Episquamata</taxon>
        <taxon>Toxicofera</taxon>
        <taxon>Iguania</taxon>
        <taxon>Acrodonta</taxon>
        <taxon>Agamidae</taxon>
        <taxon>Amphibolurinae</taxon>
        <taxon>Pogona</taxon>
    </lineage>
</organism>
<gene>
    <name evidence="14" type="primary">GLMP</name>
</gene>
<comment type="similarity">
    <text evidence="1">Belongs to the GLMP family.</text>
</comment>
<keyword evidence="6" id="KW-0325">Glycoprotein</keyword>
<dbReference type="PANTHER" id="PTHR31981:SF1">
    <property type="entry name" value="GLYCOSYLATED LYSOSOMAL MEMBRANE PROTEIN"/>
    <property type="match status" value="1"/>
</dbReference>
<comment type="subunit">
    <text evidence="10">Interacts (via lumenal domain) with lysosomal protein MFSD1; the interaction starts while both proteins are still in the endoplasmic reticulum and is required for stabilization of MFSD1 in lysosomes but has no direct effect on its targeting to lysosomes or transporter activity.</text>
</comment>
<name>A0ABM5F488_9SAUR</name>
<accession>A0ABM5F488</accession>
<keyword evidence="5 12" id="KW-0472">Membrane</keyword>
<dbReference type="Proteomes" id="UP001652642">
    <property type="component" value="Chromosome 15"/>
</dbReference>
<evidence type="ECO:0000256" key="4">
    <source>
        <dbReference type="ARBA" id="ARBA00022989"/>
    </source>
</evidence>
<evidence type="ECO:0000313" key="13">
    <source>
        <dbReference type="Proteomes" id="UP001652642"/>
    </source>
</evidence>
<comment type="subcellular location">
    <subcellularLocation>
        <location evidence="9">Lysosome membrane</location>
        <topology evidence="9">Single-pass type I membrane protein</topology>
        <orientation evidence="9">Lumenal side</orientation>
    </subcellularLocation>
</comment>
<evidence type="ECO:0000256" key="5">
    <source>
        <dbReference type="ARBA" id="ARBA00023136"/>
    </source>
</evidence>
<evidence type="ECO:0000256" key="7">
    <source>
        <dbReference type="ARBA" id="ARBA00023228"/>
    </source>
</evidence>
<dbReference type="GeneID" id="110083741"/>
<dbReference type="PANTHER" id="PTHR31981">
    <property type="entry name" value="GLYCOSYLATED LYSOSOMAL MEMBRANE PROTEIN"/>
    <property type="match status" value="1"/>
</dbReference>
<evidence type="ECO:0000256" key="1">
    <source>
        <dbReference type="ARBA" id="ARBA00010599"/>
    </source>
</evidence>
<evidence type="ECO:0000256" key="6">
    <source>
        <dbReference type="ARBA" id="ARBA00023180"/>
    </source>
</evidence>
<dbReference type="InterPro" id="IPR029382">
    <property type="entry name" value="NCU-G1"/>
</dbReference>
<reference evidence="14" key="1">
    <citation type="submission" date="2025-08" db="UniProtKB">
        <authorList>
            <consortium name="RefSeq"/>
        </authorList>
    </citation>
    <scope>IDENTIFICATION</scope>
</reference>
<evidence type="ECO:0000256" key="2">
    <source>
        <dbReference type="ARBA" id="ARBA00022692"/>
    </source>
</evidence>
<evidence type="ECO:0000256" key="11">
    <source>
        <dbReference type="SAM" id="MobiDB-lite"/>
    </source>
</evidence>